<evidence type="ECO:0000313" key="5">
    <source>
        <dbReference type="EMBL" id="SFH51301.1"/>
    </source>
</evidence>
<keyword evidence="5" id="KW-0966">Cell projection</keyword>
<dbReference type="Proteomes" id="UP000198668">
    <property type="component" value="Unassembled WGS sequence"/>
</dbReference>
<evidence type="ECO:0000313" key="6">
    <source>
        <dbReference type="Proteomes" id="UP000198668"/>
    </source>
</evidence>
<name>A0A1I3APM0_9LACT</name>
<dbReference type="Pfam" id="PF22692">
    <property type="entry name" value="LlgE_F_G_D1"/>
    <property type="match status" value="1"/>
</dbReference>
<keyword evidence="5" id="KW-0282">Flagellum</keyword>
<dbReference type="InterPro" id="IPR010930">
    <property type="entry name" value="Flg_bb/hook_C_dom"/>
</dbReference>
<keyword evidence="6" id="KW-1185">Reference proteome</keyword>
<dbReference type="GO" id="GO:0071978">
    <property type="term" value="P:bacterial-type flagellum-dependent swarming motility"/>
    <property type="evidence" value="ECO:0007669"/>
    <property type="project" value="TreeGrafter"/>
</dbReference>
<dbReference type="EMBL" id="FOQE01000001">
    <property type="protein sequence ID" value="SFH51301.1"/>
    <property type="molecule type" value="Genomic_DNA"/>
</dbReference>
<feature type="domain" description="Flagellar basal-body/hook protein C-terminal" evidence="3">
    <location>
        <begin position="199"/>
        <end position="242"/>
    </location>
</feature>
<evidence type="ECO:0000259" key="3">
    <source>
        <dbReference type="Pfam" id="PF06429"/>
    </source>
</evidence>
<comment type="subcellular location">
    <subcellularLocation>
        <location evidence="2">Bacterial flagellum basal body</location>
    </subcellularLocation>
</comment>
<feature type="domain" description="Flagellar hook protein FlgE/F/G-like D1" evidence="4">
    <location>
        <begin position="95"/>
        <end position="159"/>
    </location>
</feature>
<dbReference type="Pfam" id="PF06429">
    <property type="entry name" value="Flg_bbr_C"/>
    <property type="match status" value="1"/>
</dbReference>
<dbReference type="AlphaFoldDB" id="A0A1I3APM0"/>
<comment type="similarity">
    <text evidence="1 2">Belongs to the flagella basal body rod proteins family.</text>
</comment>
<dbReference type="NCBIfam" id="TIGR03506">
    <property type="entry name" value="FlgEFG_subfam"/>
    <property type="match status" value="1"/>
</dbReference>
<dbReference type="RefSeq" id="WP_047392956.1">
    <property type="nucleotide sequence ID" value="NZ_FOQE01000001.1"/>
</dbReference>
<evidence type="ECO:0000256" key="1">
    <source>
        <dbReference type="ARBA" id="ARBA00009677"/>
    </source>
</evidence>
<dbReference type="GO" id="GO:0009425">
    <property type="term" value="C:bacterial-type flagellum basal body"/>
    <property type="evidence" value="ECO:0007669"/>
    <property type="project" value="UniProtKB-SubCell"/>
</dbReference>
<sequence length="247" mass="27347">MIRGLDTVQRNIDIIQKKQENLSTDAANIQTPGYKFQQLIQSTLEEKDLVNHIGGPKLNQKNQIGPFTFGNQIDEVYRDFTPGVIETTHSETDLAITGDAFFTVRTPTGETLYTRNGHFTVNQQHQLVTQEGYPVLAVNGDPIQVYADHFSINNDGTVSGTGQRLRLTSFAEPANLTSVGDTSFTGTGGFEANNSTITQYTLEQSNVEMADVMVDMIQIAREFESNQKVLHTIDETLQKATNEIGKT</sequence>
<evidence type="ECO:0000259" key="4">
    <source>
        <dbReference type="Pfam" id="PF22692"/>
    </source>
</evidence>
<dbReference type="PANTHER" id="PTHR30435:SF19">
    <property type="entry name" value="FLAGELLAR BASAL-BODY ROD PROTEIN FLGG"/>
    <property type="match status" value="1"/>
</dbReference>
<organism evidence="5 6">
    <name type="scientific">Pisciglobus halotolerans</name>
    <dbReference type="NCBI Taxonomy" id="745365"/>
    <lineage>
        <taxon>Bacteria</taxon>
        <taxon>Bacillati</taxon>
        <taxon>Bacillota</taxon>
        <taxon>Bacilli</taxon>
        <taxon>Lactobacillales</taxon>
        <taxon>Carnobacteriaceae</taxon>
    </lineage>
</organism>
<dbReference type="InterPro" id="IPR053967">
    <property type="entry name" value="LlgE_F_G-like_D1"/>
</dbReference>
<evidence type="ECO:0000256" key="2">
    <source>
        <dbReference type="RuleBase" id="RU362116"/>
    </source>
</evidence>
<dbReference type="SUPFAM" id="SSF117143">
    <property type="entry name" value="Flagellar hook protein flgE"/>
    <property type="match status" value="1"/>
</dbReference>
<accession>A0A1I3APM0</accession>
<keyword evidence="5" id="KW-0969">Cilium</keyword>
<gene>
    <name evidence="5" type="ORF">SAMN04489868_10147</name>
</gene>
<dbReference type="InterPro" id="IPR020013">
    <property type="entry name" value="Flagellar_FlgE/F/G"/>
</dbReference>
<proteinExistence type="inferred from homology"/>
<dbReference type="OrthoDB" id="9800375at2"/>
<reference evidence="5 6" key="1">
    <citation type="submission" date="2016-10" db="EMBL/GenBank/DDBJ databases">
        <authorList>
            <person name="de Groot N.N."/>
        </authorList>
    </citation>
    <scope>NUCLEOTIDE SEQUENCE [LARGE SCALE GENOMIC DNA]</scope>
    <source>
        <strain evidence="5 6">DSM 27630</strain>
    </source>
</reference>
<keyword evidence="2" id="KW-0975">Bacterial flagellum</keyword>
<dbReference type="InterPro" id="IPR037925">
    <property type="entry name" value="FlgE/F/G-like"/>
</dbReference>
<dbReference type="PANTHER" id="PTHR30435">
    <property type="entry name" value="FLAGELLAR PROTEIN"/>
    <property type="match status" value="1"/>
</dbReference>
<protein>
    <submittedName>
        <fullName evidence="5">Flagellar basal-body rod protein FlgG</fullName>
    </submittedName>
</protein>